<dbReference type="PROSITE" id="PS50404">
    <property type="entry name" value="GST_NTER"/>
    <property type="match status" value="1"/>
</dbReference>
<organism evidence="2 3">
    <name type="scientific">Multifurca ochricompacta</name>
    <dbReference type="NCBI Taxonomy" id="376703"/>
    <lineage>
        <taxon>Eukaryota</taxon>
        <taxon>Fungi</taxon>
        <taxon>Dikarya</taxon>
        <taxon>Basidiomycota</taxon>
        <taxon>Agaricomycotina</taxon>
        <taxon>Agaricomycetes</taxon>
        <taxon>Russulales</taxon>
        <taxon>Russulaceae</taxon>
        <taxon>Multifurca</taxon>
    </lineage>
</organism>
<dbReference type="PANTHER" id="PTHR43968:SF6">
    <property type="entry name" value="GLUTATHIONE S-TRANSFERASE OMEGA"/>
    <property type="match status" value="1"/>
</dbReference>
<name>A0AAD4M5B0_9AGAM</name>
<dbReference type="Pfam" id="PF13417">
    <property type="entry name" value="GST_N_3"/>
    <property type="match status" value="1"/>
</dbReference>
<keyword evidence="3" id="KW-1185">Reference proteome</keyword>
<dbReference type="SFLD" id="SFLDS00019">
    <property type="entry name" value="Glutathione_Transferase_(cytos"/>
    <property type="match status" value="1"/>
</dbReference>
<protein>
    <recommendedName>
        <fullName evidence="1">GST N-terminal domain-containing protein</fullName>
    </recommendedName>
</protein>
<evidence type="ECO:0000259" key="1">
    <source>
        <dbReference type="PROSITE" id="PS50404"/>
    </source>
</evidence>
<dbReference type="Gene3D" id="3.40.30.10">
    <property type="entry name" value="Glutaredoxin"/>
    <property type="match status" value="1"/>
</dbReference>
<dbReference type="SFLD" id="SFLDG00358">
    <property type="entry name" value="Main_(cytGST)"/>
    <property type="match status" value="1"/>
</dbReference>
<dbReference type="AlphaFoldDB" id="A0AAD4M5B0"/>
<dbReference type="InterPro" id="IPR050983">
    <property type="entry name" value="GST_Omega/HSP26"/>
</dbReference>
<sequence length="187" mass="20428">MEELTLYMNRSSPYAQSVELVLEEASIPAKRYEIDLHNKPDWYVSQVNPIGKVPALTYGGPKVKPDCPSPHSIKLAESLVLLEFIADLYPDACLLPRDPIARARARLFITAVEEDLIPTFLAFVLNGAEPGPLLTSLRHVQALLPPLEDEGEGEGEGEGCFVLGSQWSIADAAVAPFLGRNRAHVAI</sequence>
<dbReference type="Proteomes" id="UP001203297">
    <property type="component" value="Unassembled WGS sequence"/>
</dbReference>
<evidence type="ECO:0000313" key="2">
    <source>
        <dbReference type="EMBL" id="KAI0302814.1"/>
    </source>
</evidence>
<dbReference type="SUPFAM" id="SSF52833">
    <property type="entry name" value="Thioredoxin-like"/>
    <property type="match status" value="1"/>
</dbReference>
<gene>
    <name evidence="2" type="ORF">B0F90DRAFT_1712266</name>
</gene>
<comment type="caution">
    <text evidence="2">The sequence shown here is derived from an EMBL/GenBank/DDBJ whole genome shotgun (WGS) entry which is preliminary data.</text>
</comment>
<dbReference type="GO" id="GO:0005737">
    <property type="term" value="C:cytoplasm"/>
    <property type="evidence" value="ECO:0007669"/>
    <property type="project" value="TreeGrafter"/>
</dbReference>
<evidence type="ECO:0000313" key="3">
    <source>
        <dbReference type="Proteomes" id="UP001203297"/>
    </source>
</evidence>
<dbReference type="EMBL" id="WTXG01000010">
    <property type="protein sequence ID" value="KAI0302814.1"/>
    <property type="molecule type" value="Genomic_DNA"/>
</dbReference>
<accession>A0AAD4M5B0</accession>
<dbReference type="InterPro" id="IPR036282">
    <property type="entry name" value="Glutathione-S-Trfase_C_sf"/>
</dbReference>
<proteinExistence type="predicted"/>
<reference evidence="2" key="1">
    <citation type="journal article" date="2022" name="New Phytol.">
        <title>Evolutionary transition to the ectomycorrhizal habit in the genomes of a hyperdiverse lineage of mushroom-forming fungi.</title>
        <authorList>
            <person name="Looney B."/>
            <person name="Miyauchi S."/>
            <person name="Morin E."/>
            <person name="Drula E."/>
            <person name="Courty P.E."/>
            <person name="Kohler A."/>
            <person name="Kuo A."/>
            <person name="LaButti K."/>
            <person name="Pangilinan J."/>
            <person name="Lipzen A."/>
            <person name="Riley R."/>
            <person name="Andreopoulos W."/>
            <person name="He G."/>
            <person name="Johnson J."/>
            <person name="Nolan M."/>
            <person name="Tritt A."/>
            <person name="Barry K.W."/>
            <person name="Grigoriev I.V."/>
            <person name="Nagy L.G."/>
            <person name="Hibbett D."/>
            <person name="Henrissat B."/>
            <person name="Matheny P.B."/>
            <person name="Labbe J."/>
            <person name="Martin F.M."/>
        </authorList>
    </citation>
    <scope>NUCLEOTIDE SEQUENCE</scope>
    <source>
        <strain evidence="2">BPL690</strain>
    </source>
</reference>
<feature type="domain" description="GST N-terminal" evidence="1">
    <location>
        <begin position="2"/>
        <end position="93"/>
    </location>
</feature>
<dbReference type="InterPro" id="IPR004045">
    <property type="entry name" value="Glutathione_S-Trfase_N"/>
</dbReference>
<dbReference type="Gene3D" id="1.20.1050.10">
    <property type="match status" value="1"/>
</dbReference>
<dbReference type="SUPFAM" id="SSF47616">
    <property type="entry name" value="GST C-terminal domain-like"/>
    <property type="match status" value="1"/>
</dbReference>
<dbReference type="InterPro" id="IPR036249">
    <property type="entry name" value="Thioredoxin-like_sf"/>
</dbReference>
<dbReference type="CDD" id="cd00570">
    <property type="entry name" value="GST_N_family"/>
    <property type="match status" value="1"/>
</dbReference>
<dbReference type="InterPro" id="IPR040079">
    <property type="entry name" value="Glutathione_S-Trfase"/>
</dbReference>
<dbReference type="PANTHER" id="PTHR43968">
    <property type="match status" value="1"/>
</dbReference>